<dbReference type="Proteomes" id="UP000232163">
    <property type="component" value="Unassembled WGS sequence"/>
</dbReference>
<dbReference type="GO" id="GO:0016987">
    <property type="term" value="F:sigma factor activity"/>
    <property type="evidence" value="ECO:0007669"/>
    <property type="project" value="UniProtKB-KW"/>
</dbReference>
<evidence type="ECO:0000259" key="5">
    <source>
        <dbReference type="Pfam" id="PF08281"/>
    </source>
</evidence>
<name>A0A2N9W553_9HYPH</name>
<dbReference type="CDD" id="cd06171">
    <property type="entry name" value="Sigma70_r4"/>
    <property type="match status" value="1"/>
</dbReference>
<keyword evidence="3" id="KW-0731">Sigma factor</keyword>
<dbReference type="Pfam" id="PF22029">
    <property type="entry name" value="PhyR_sigma2"/>
    <property type="match status" value="1"/>
</dbReference>
<reference evidence="7 8" key="1">
    <citation type="journal article" date="2017" name="Int J Environ Stud">
        <title>Does the Miocene-Pliocene relict legume Oxytropis triphylla form nitrogen-fixing nodules with a combination of bacterial strains?</title>
        <authorList>
            <person name="Safronova V."/>
            <person name="Belimov A."/>
            <person name="Sazanova A."/>
            <person name="Kuznetsova I."/>
            <person name="Popova J."/>
            <person name="Andronov E."/>
            <person name="Verkhozina A."/>
            <person name="Tikhonovich I."/>
        </authorList>
    </citation>
    <scope>NUCLEOTIDE SEQUENCE [LARGE SCALE GENOMIC DNA]</scope>
    <source>
        <strain evidence="7 8">Tri-38</strain>
    </source>
</reference>
<evidence type="ECO:0000256" key="2">
    <source>
        <dbReference type="ARBA" id="ARBA00023015"/>
    </source>
</evidence>
<evidence type="ECO:0000256" key="4">
    <source>
        <dbReference type="ARBA" id="ARBA00023163"/>
    </source>
</evidence>
<feature type="domain" description="PhyR sigma2" evidence="6">
    <location>
        <begin position="45"/>
        <end position="99"/>
    </location>
</feature>
<comment type="caution">
    <text evidence="7">The sequence shown here is derived from an EMBL/GenBank/DDBJ whole genome shotgun (WGS) entry which is preliminary data.</text>
</comment>
<dbReference type="GO" id="GO:0006352">
    <property type="term" value="P:DNA-templated transcription initiation"/>
    <property type="evidence" value="ECO:0007669"/>
    <property type="project" value="InterPro"/>
</dbReference>
<dbReference type="PANTHER" id="PTHR43133:SF25">
    <property type="entry name" value="RNA POLYMERASE SIGMA FACTOR RFAY-RELATED"/>
    <property type="match status" value="1"/>
</dbReference>
<evidence type="ECO:0000256" key="3">
    <source>
        <dbReference type="ARBA" id="ARBA00023082"/>
    </source>
</evidence>
<dbReference type="NCBIfam" id="TIGR02937">
    <property type="entry name" value="sigma70-ECF"/>
    <property type="match status" value="1"/>
</dbReference>
<keyword evidence="2" id="KW-0805">Transcription regulation</keyword>
<evidence type="ECO:0000256" key="1">
    <source>
        <dbReference type="ARBA" id="ARBA00010641"/>
    </source>
</evidence>
<dbReference type="Gene3D" id="1.10.1740.10">
    <property type="match status" value="1"/>
</dbReference>
<dbReference type="InterPro" id="IPR013325">
    <property type="entry name" value="RNA_pol_sigma_r2"/>
</dbReference>
<sequence>MTVAHLGLYDYSRAKPYPSLSSAALSGQAAPEAVIASEHEIRSGLAQHLTRLWRYGVVLSRQRDVADDLVQATCVRALERASQFAAGTRLDRWLFAILHSIWLNEVRSRRIRMGHGFVDADIALVFDGERETETHVLANQVLRQVNALPEAQRTAVFLTYVEGLSYREVAEILDVPIGTVMSRLAAARAKLAENAEAATVTQASKGGK</sequence>
<dbReference type="SUPFAM" id="SSF88946">
    <property type="entry name" value="Sigma2 domain of RNA polymerase sigma factors"/>
    <property type="match status" value="1"/>
</dbReference>
<proteinExistence type="inferred from homology"/>
<dbReference type="InterPro" id="IPR053866">
    <property type="entry name" value="PhyR_sigma2"/>
</dbReference>
<dbReference type="GO" id="GO:0003677">
    <property type="term" value="F:DNA binding"/>
    <property type="evidence" value="ECO:0007669"/>
    <property type="project" value="InterPro"/>
</dbReference>
<dbReference type="AlphaFoldDB" id="A0A2N9W553"/>
<gene>
    <name evidence="7" type="ORF">B5P45_03250</name>
</gene>
<dbReference type="EMBL" id="MZMT01000003">
    <property type="protein sequence ID" value="PIO46871.1"/>
    <property type="molecule type" value="Genomic_DNA"/>
</dbReference>
<keyword evidence="4" id="KW-0804">Transcription</keyword>
<accession>A0A2N9W553</accession>
<dbReference type="InterPro" id="IPR036388">
    <property type="entry name" value="WH-like_DNA-bd_sf"/>
</dbReference>
<dbReference type="Gene3D" id="1.10.10.10">
    <property type="entry name" value="Winged helix-like DNA-binding domain superfamily/Winged helix DNA-binding domain"/>
    <property type="match status" value="1"/>
</dbReference>
<dbReference type="PANTHER" id="PTHR43133">
    <property type="entry name" value="RNA POLYMERASE ECF-TYPE SIGMA FACTO"/>
    <property type="match status" value="1"/>
</dbReference>
<dbReference type="KEGG" id="pht:BLM14_08835"/>
<comment type="similarity">
    <text evidence="1">Belongs to the sigma-70 factor family. ECF subfamily.</text>
</comment>
<evidence type="ECO:0000259" key="6">
    <source>
        <dbReference type="Pfam" id="PF22029"/>
    </source>
</evidence>
<protein>
    <submittedName>
        <fullName evidence="7">RNA polymerase subunit sigma-24</fullName>
    </submittedName>
</protein>
<dbReference type="Pfam" id="PF08281">
    <property type="entry name" value="Sigma70_r4_2"/>
    <property type="match status" value="1"/>
</dbReference>
<feature type="domain" description="RNA polymerase sigma factor 70 region 4 type 2" evidence="5">
    <location>
        <begin position="139"/>
        <end position="191"/>
    </location>
</feature>
<dbReference type="InterPro" id="IPR039425">
    <property type="entry name" value="RNA_pol_sigma-70-like"/>
</dbReference>
<organism evidence="7 8">
    <name type="scientific">Phyllobacterium zundukense</name>
    <dbReference type="NCBI Taxonomy" id="1867719"/>
    <lineage>
        <taxon>Bacteria</taxon>
        <taxon>Pseudomonadati</taxon>
        <taxon>Pseudomonadota</taxon>
        <taxon>Alphaproteobacteria</taxon>
        <taxon>Hyphomicrobiales</taxon>
        <taxon>Phyllobacteriaceae</taxon>
        <taxon>Phyllobacterium</taxon>
    </lineage>
</organism>
<dbReference type="InterPro" id="IPR013324">
    <property type="entry name" value="RNA_pol_sigma_r3/r4-like"/>
</dbReference>
<keyword evidence="8" id="KW-1185">Reference proteome</keyword>
<evidence type="ECO:0000313" key="8">
    <source>
        <dbReference type="Proteomes" id="UP000232163"/>
    </source>
</evidence>
<dbReference type="InterPro" id="IPR013249">
    <property type="entry name" value="RNA_pol_sigma70_r4_t2"/>
</dbReference>
<dbReference type="InterPro" id="IPR014284">
    <property type="entry name" value="RNA_pol_sigma-70_dom"/>
</dbReference>
<evidence type="ECO:0000313" key="7">
    <source>
        <dbReference type="EMBL" id="PIO46871.1"/>
    </source>
</evidence>
<dbReference type="SUPFAM" id="SSF88659">
    <property type="entry name" value="Sigma3 and sigma4 domains of RNA polymerase sigma factors"/>
    <property type="match status" value="1"/>
</dbReference>